<dbReference type="PROSITE" id="PS50943">
    <property type="entry name" value="HTH_CROC1"/>
    <property type="match status" value="1"/>
</dbReference>
<protein>
    <submittedName>
        <fullName evidence="3">Z1 domain-containing protein</fullName>
    </submittedName>
</protein>
<proteinExistence type="predicted"/>
<evidence type="ECO:0000259" key="2">
    <source>
        <dbReference type="PROSITE" id="PS50943"/>
    </source>
</evidence>
<gene>
    <name evidence="3" type="ORF">SAMN05428998_118106</name>
</gene>
<keyword evidence="4" id="KW-1185">Reference proteome</keyword>
<feature type="domain" description="HTH cro/C1-type" evidence="2">
    <location>
        <begin position="4"/>
        <end position="38"/>
    </location>
</feature>
<dbReference type="AlphaFoldDB" id="A0A1Y6C929"/>
<dbReference type="InterPro" id="IPR027417">
    <property type="entry name" value="P-loop_NTPase"/>
</dbReference>
<dbReference type="InterPro" id="IPR010982">
    <property type="entry name" value="Lambda_DNA-bd_dom_sf"/>
</dbReference>
<evidence type="ECO:0000313" key="3">
    <source>
        <dbReference type="EMBL" id="SMF52254.1"/>
    </source>
</evidence>
<dbReference type="Gene3D" id="1.10.260.40">
    <property type="entry name" value="lambda repressor-like DNA-binding domains"/>
    <property type="match status" value="1"/>
</dbReference>
<feature type="region of interest" description="Disordered" evidence="1">
    <location>
        <begin position="901"/>
        <end position="922"/>
    </location>
</feature>
<organism evidence="3 4">
    <name type="scientific">Tistlia consotensis USBA 355</name>
    <dbReference type="NCBI Taxonomy" id="560819"/>
    <lineage>
        <taxon>Bacteria</taxon>
        <taxon>Pseudomonadati</taxon>
        <taxon>Pseudomonadota</taxon>
        <taxon>Alphaproteobacteria</taxon>
        <taxon>Rhodospirillales</taxon>
        <taxon>Rhodovibrionaceae</taxon>
        <taxon>Tistlia</taxon>
    </lineage>
</organism>
<dbReference type="InterPro" id="IPR018310">
    <property type="entry name" value="Put_endonuclease_Z1-dom"/>
</dbReference>
<dbReference type="STRING" id="560819.SAMN05428998_118106"/>
<dbReference type="EMBL" id="FWZX01000018">
    <property type="protein sequence ID" value="SMF52254.1"/>
    <property type="molecule type" value="Genomic_DNA"/>
</dbReference>
<name>A0A1Y6C929_9PROT</name>
<evidence type="ECO:0000313" key="4">
    <source>
        <dbReference type="Proteomes" id="UP000192917"/>
    </source>
</evidence>
<dbReference type="GO" id="GO:0003677">
    <property type="term" value="F:DNA binding"/>
    <property type="evidence" value="ECO:0007669"/>
    <property type="project" value="InterPro"/>
</dbReference>
<accession>A0A1Y6C929</accession>
<dbReference type="Pfam" id="PF10593">
    <property type="entry name" value="Z1"/>
    <property type="match status" value="1"/>
</dbReference>
<dbReference type="Proteomes" id="UP000192917">
    <property type="component" value="Unassembled WGS sequence"/>
</dbReference>
<reference evidence="3 4" key="1">
    <citation type="submission" date="2017-04" db="EMBL/GenBank/DDBJ databases">
        <authorList>
            <person name="Afonso C.L."/>
            <person name="Miller P.J."/>
            <person name="Scott M.A."/>
            <person name="Spackman E."/>
            <person name="Goraichik I."/>
            <person name="Dimitrov K.M."/>
            <person name="Suarez D.L."/>
            <person name="Swayne D.E."/>
        </authorList>
    </citation>
    <scope>NUCLEOTIDE SEQUENCE [LARGE SCALE GENOMIC DNA]</scope>
    <source>
        <strain evidence="3 4">USBA 355</strain>
    </source>
</reference>
<sequence length="922" mass="102215">MGASKAHISDLERGAARNPGLELVRALAAHFEVTVSNILDEASATRVVPAADSSQVTAWIRMIRKEQAAGHDLETAAAEARASFENMLGASLDAQQEANWAAAREQIKEALARPVEFLGTLSLRKPRRPQWYSGGAPGALHWPALEAYLLTRKGWKAEAVASIDRSSTEVVSLLENPAQSTFRGRGLVVGYVQSGKTANMTATIAKAVDAGYRFIIVLAGLTNALRRQTQRRLEDDLLKRHRHSWLLHTTDDTTGDFRTPANRWFVVTEQAQVAVVKKNVTPLRQLIKTIEKTIPAHRERLPVLIIDDECDQASVNAGGQFNITQINQLIRTLLALLPRAQYVGYTATPFANVLINPEKPAGGLDDLYPEDFITALPLPDDYFGPESLFGRDPIDADQEQPDERGLDMIRTVRTKEVTFLRPASARGRHAFEPQMTPSLRRALRYFVLSTACRYLRGQRDQHCSMLVHTTVYTSTHHRLADVIRTWIGEFKAELASPQIHDRLERLWLAETARVDPEPFGRVTPSYAEIRPLLGDVLADLEVVVENSASDTRLDFTSGPRKFIVVGGSVLARGLTIEGLTVSLFVRSSSQYDTLLQMGRWFGYRPGYEDLPRIWMTPDLEEAFRDLATVEAEIRADMAVYREQDLTPADFAVRIRQIPGMTITSAAKMIAAEACDISFSGEHLQTIRFQHRNAALLRDNWAAGARMIDRALRSAPVEAVTGGRLIRGVPLDVALEFLRAYQASAKDSFSAALLSYIESEAARADAPFQTWNIGVVEPRNALPSGQPLGGLGPVSLVRRARLNIERADGAADIKALMSRRDVLMDVTTATPATDWNSVKRVRQREIGDRTPLLLLYAIDRLSEPAKDTHYRTALDAVADVLGVGLILPERGQRRSYVRVRLPQEDADETEDVAADMPEAEGEV</sequence>
<dbReference type="Gene3D" id="3.40.50.300">
    <property type="entry name" value="P-loop containing nucleotide triphosphate hydrolases"/>
    <property type="match status" value="1"/>
</dbReference>
<feature type="compositionally biased region" description="Acidic residues" evidence="1">
    <location>
        <begin position="903"/>
        <end position="922"/>
    </location>
</feature>
<dbReference type="InterPro" id="IPR001387">
    <property type="entry name" value="Cro/C1-type_HTH"/>
</dbReference>
<evidence type="ECO:0000256" key="1">
    <source>
        <dbReference type="SAM" id="MobiDB-lite"/>
    </source>
</evidence>
<dbReference type="SUPFAM" id="SSF52540">
    <property type="entry name" value="P-loop containing nucleoside triphosphate hydrolases"/>
    <property type="match status" value="1"/>
</dbReference>